<dbReference type="InterPro" id="IPR051449">
    <property type="entry name" value="ABC-2_transporter_component"/>
</dbReference>
<sequence>MKAITQFIRAVLDALRGVLGDASAKSTMIVGILIYSVLYPQPYVGEVVRDVPVTIIDQDQSTASRSFLRQIDASDKVDIVATATNMADARDAFFRRDVYGIVIIPSGFEGDLLAGRPAPVAAYGDGSYLLIYSNLMSAVTTVARSMGAQVNYARLTATGIDDGLARTLLQPVTVTNISVFNPQGGYASYVIPAAFVLILQQTLLMGIGLLHAGLKLPTGLRMWATPIAYISLYLGWVAFTQILLPFLYGIPRTGDFATLLLIALPFLCACTAMGFALAVAIPWREGVVFFLVVMGMPLFFLSGISWPIESIPEHLRLLSLLVPSSTAISAFVAVDQMGATPRDIAPAVQTQIALAIGYTLLAAAIAQLPHVRRRPSHR</sequence>
<evidence type="ECO:0000256" key="4">
    <source>
        <dbReference type="ARBA" id="ARBA00022989"/>
    </source>
</evidence>
<evidence type="ECO:0000313" key="8">
    <source>
        <dbReference type="EMBL" id="SFL62897.1"/>
    </source>
</evidence>
<dbReference type="OrthoDB" id="9811522at2"/>
<dbReference type="PANTHER" id="PTHR30294">
    <property type="entry name" value="MEMBRANE COMPONENT OF ABC TRANSPORTER YHHJ-RELATED"/>
    <property type="match status" value="1"/>
</dbReference>
<keyword evidence="4 6" id="KW-1133">Transmembrane helix</keyword>
<dbReference type="Pfam" id="PF12698">
    <property type="entry name" value="ABC2_membrane_3"/>
    <property type="match status" value="1"/>
</dbReference>
<comment type="subcellular location">
    <subcellularLocation>
        <location evidence="1">Cell membrane</location>
        <topology evidence="1">Multi-pass membrane protein</topology>
    </subcellularLocation>
</comment>
<dbReference type="STRING" id="195913.SAMN04488004_13414"/>
<evidence type="ECO:0000256" key="6">
    <source>
        <dbReference type="SAM" id="Phobius"/>
    </source>
</evidence>
<gene>
    <name evidence="8" type="ORF">SAMN04488004_13414</name>
</gene>
<feature type="transmembrane region" description="Helical" evidence="6">
    <location>
        <begin position="186"/>
        <end position="207"/>
    </location>
</feature>
<feature type="transmembrane region" description="Helical" evidence="6">
    <location>
        <begin position="259"/>
        <end position="281"/>
    </location>
</feature>
<feature type="transmembrane region" description="Helical" evidence="6">
    <location>
        <begin position="346"/>
        <end position="368"/>
    </location>
</feature>
<feature type="transmembrane region" description="Helical" evidence="6">
    <location>
        <begin position="315"/>
        <end position="334"/>
    </location>
</feature>
<dbReference type="InterPro" id="IPR013525">
    <property type="entry name" value="ABC2_TM"/>
</dbReference>
<dbReference type="GO" id="GO:0005886">
    <property type="term" value="C:plasma membrane"/>
    <property type="evidence" value="ECO:0007669"/>
    <property type="project" value="UniProtKB-SubCell"/>
</dbReference>
<keyword evidence="2" id="KW-1003">Cell membrane</keyword>
<proteinExistence type="predicted"/>
<protein>
    <submittedName>
        <fullName evidence="8">ABC-2 type transport system permease protein</fullName>
    </submittedName>
</protein>
<evidence type="ECO:0000313" key="9">
    <source>
        <dbReference type="Proteomes" id="UP000199550"/>
    </source>
</evidence>
<dbReference type="EMBL" id="FOTF01000034">
    <property type="protein sequence ID" value="SFL62897.1"/>
    <property type="molecule type" value="Genomic_DNA"/>
</dbReference>
<name>A0A1I4J9K0_9RHOB</name>
<dbReference type="PANTHER" id="PTHR30294:SF46">
    <property type="entry name" value="ABC TRANSPORTER PERMEASE"/>
    <property type="match status" value="1"/>
</dbReference>
<evidence type="ECO:0000256" key="5">
    <source>
        <dbReference type="ARBA" id="ARBA00023136"/>
    </source>
</evidence>
<dbReference type="Gene3D" id="3.40.1710.10">
    <property type="entry name" value="abc type-2 transporter like domain"/>
    <property type="match status" value="1"/>
</dbReference>
<keyword evidence="5 6" id="KW-0472">Membrane</keyword>
<keyword evidence="9" id="KW-1185">Reference proteome</keyword>
<dbReference type="AlphaFoldDB" id="A0A1I4J9K0"/>
<feature type="transmembrane region" description="Helical" evidence="6">
    <location>
        <begin position="287"/>
        <end position="308"/>
    </location>
</feature>
<evidence type="ECO:0000256" key="2">
    <source>
        <dbReference type="ARBA" id="ARBA00022475"/>
    </source>
</evidence>
<feature type="domain" description="ABC-2 type transporter transmembrane" evidence="7">
    <location>
        <begin position="28"/>
        <end position="363"/>
    </location>
</feature>
<evidence type="ECO:0000259" key="7">
    <source>
        <dbReference type="Pfam" id="PF12698"/>
    </source>
</evidence>
<evidence type="ECO:0000256" key="1">
    <source>
        <dbReference type="ARBA" id="ARBA00004651"/>
    </source>
</evidence>
<dbReference type="Proteomes" id="UP000199550">
    <property type="component" value="Unassembled WGS sequence"/>
</dbReference>
<evidence type="ECO:0000256" key="3">
    <source>
        <dbReference type="ARBA" id="ARBA00022692"/>
    </source>
</evidence>
<dbReference type="GO" id="GO:0140359">
    <property type="term" value="F:ABC-type transporter activity"/>
    <property type="evidence" value="ECO:0007669"/>
    <property type="project" value="InterPro"/>
</dbReference>
<accession>A0A1I4J9K0</accession>
<reference evidence="8 9" key="1">
    <citation type="submission" date="2016-10" db="EMBL/GenBank/DDBJ databases">
        <authorList>
            <person name="de Groot N.N."/>
        </authorList>
    </citation>
    <scope>NUCLEOTIDE SEQUENCE [LARGE SCALE GENOMIC DNA]</scope>
    <source>
        <strain evidence="8 9">DSM 16199</strain>
    </source>
</reference>
<feature type="transmembrane region" description="Helical" evidence="6">
    <location>
        <begin position="227"/>
        <end position="247"/>
    </location>
</feature>
<keyword evidence="3 6" id="KW-0812">Transmembrane</keyword>
<organism evidence="8 9">
    <name type="scientific">Loktanella salsilacus</name>
    <dbReference type="NCBI Taxonomy" id="195913"/>
    <lineage>
        <taxon>Bacteria</taxon>
        <taxon>Pseudomonadati</taxon>
        <taxon>Pseudomonadota</taxon>
        <taxon>Alphaproteobacteria</taxon>
        <taxon>Rhodobacterales</taxon>
        <taxon>Roseobacteraceae</taxon>
        <taxon>Loktanella</taxon>
    </lineage>
</organism>